<name>A0A844D8A9_9BURK</name>
<dbReference type="SUPFAM" id="SSF53756">
    <property type="entry name" value="UDP-Glycosyltransferase/glycogen phosphorylase"/>
    <property type="match status" value="1"/>
</dbReference>
<comment type="caution">
    <text evidence="1">The sequence shown here is derived from an EMBL/GenBank/DDBJ whole genome shotgun (WGS) entry which is preliminary data.</text>
</comment>
<gene>
    <name evidence="1" type="ORF">GJ698_19465</name>
</gene>
<organism evidence="1 2">
    <name type="scientific">Duganella aquatilis</name>
    <dbReference type="NCBI Taxonomy" id="2666082"/>
    <lineage>
        <taxon>Bacteria</taxon>
        <taxon>Pseudomonadati</taxon>
        <taxon>Pseudomonadota</taxon>
        <taxon>Betaproteobacteria</taxon>
        <taxon>Burkholderiales</taxon>
        <taxon>Oxalobacteraceae</taxon>
        <taxon>Telluria group</taxon>
        <taxon>Duganella</taxon>
    </lineage>
</organism>
<proteinExistence type="predicted"/>
<reference evidence="1 2" key="1">
    <citation type="submission" date="2019-11" db="EMBL/GenBank/DDBJ databases">
        <title>Novel species isolated from a subtropical stream in China.</title>
        <authorList>
            <person name="Lu H."/>
        </authorList>
    </citation>
    <scope>NUCLEOTIDE SEQUENCE [LARGE SCALE GENOMIC DNA]</scope>
    <source>
        <strain evidence="1 2">FT26W</strain>
    </source>
</reference>
<keyword evidence="1" id="KW-0808">Transferase</keyword>
<sequence>MNPSMSRSSVERMASDDLRLLIVAQEFPYPPNHGGRADVWRRMRALQRLGCPLMLVCWCDDYDQPSADHLQMVRQVADVVHVIVKRRGWRQDSLRLARIARGIPSHAAARMADTAADGPLMREVRAFQPHAVFLDSPYGGVFAREVSAQLALPLFYRSHNIEHAYFAGQAAASSSLKNRLAWNLARWHLHAYEHGLMSQALITFDISADDIKTWQAEGIRNAHWLPPLPEAVFDAAPVSTPAAGPQLLFLGNLRAPNNVRGVRWLIEDVMPLVWQRLPDARLTIAGSSPLPEVSALIATDPRLELRANVADAPGLMAAAGLLLNPVLSGSGVNVKTLDMLMTERPIVSTPQGVAGLPASLQSLCRVAAEPAAFAAQIVDGLAAPVIDVAARVRGREQFSLQAVAAAIDAMRRAIGRPLADRKTA</sequence>
<dbReference type="AlphaFoldDB" id="A0A844D8A9"/>
<dbReference type="Gene3D" id="3.40.50.2000">
    <property type="entry name" value="Glycogen Phosphorylase B"/>
    <property type="match status" value="1"/>
</dbReference>
<dbReference type="GO" id="GO:0016740">
    <property type="term" value="F:transferase activity"/>
    <property type="evidence" value="ECO:0007669"/>
    <property type="project" value="UniProtKB-KW"/>
</dbReference>
<evidence type="ECO:0000313" key="2">
    <source>
        <dbReference type="Proteomes" id="UP000439986"/>
    </source>
</evidence>
<evidence type="ECO:0000313" key="1">
    <source>
        <dbReference type="EMBL" id="MRW86255.1"/>
    </source>
</evidence>
<dbReference type="EMBL" id="WKJL01000015">
    <property type="protein sequence ID" value="MRW86255.1"/>
    <property type="molecule type" value="Genomic_DNA"/>
</dbReference>
<protein>
    <submittedName>
        <fullName evidence="1">Glycosyltransferase</fullName>
    </submittedName>
</protein>
<keyword evidence="2" id="KW-1185">Reference proteome</keyword>
<dbReference type="Pfam" id="PF13692">
    <property type="entry name" value="Glyco_trans_1_4"/>
    <property type="match status" value="1"/>
</dbReference>
<accession>A0A844D8A9</accession>
<dbReference type="Proteomes" id="UP000439986">
    <property type="component" value="Unassembled WGS sequence"/>
</dbReference>